<sequence>MIKMALTLGFVESNNEAECKALLSGLRTTKELGIRLLIVHYDSQLVANQLNGEYAARDDQMVAYIVKAQHLIQEIGEVVVKQIGREEKAHASSLASLALALKSELRREILIDFQPSRTIGD</sequence>
<evidence type="ECO:0000313" key="2">
    <source>
        <dbReference type="Proteomes" id="UP001234297"/>
    </source>
</evidence>
<gene>
    <name evidence="1" type="ORF">MRB53_020992</name>
</gene>
<name>A0ACC2L2X8_PERAE</name>
<organism evidence="1 2">
    <name type="scientific">Persea americana</name>
    <name type="common">Avocado</name>
    <dbReference type="NCBI Taxonomy" id="3435"/>
    <lineage>
        <taxon>Eukaryota</taxon>
        <taxon>Viridiplantae</taxon>
        <taxon>Streptophyta</taxon>
        <taxon>Embryophyta</taxon>
        <taxon>Tracheophyta</taxon>
        <taxon>Spermatophyta</taxon>
        <taxon>Magnoliopsida</taxon>
        <taxon>Magnoliidae</taxon>
        <taxon>Laurales</taxon>
        <taxon>Lauraceae</taxon>
        <taxon>Persea</taxon>
    </lineage>
</organism>
<proteinExistence type="predicted"/>
<evidence type="ECO:0000313" key="1">
    <source>
        <dbReference type="EMBL" id="KAJ8627685.1"/>
    </source>
</evidence>
<dbReference type="Proteomes" id="UP001234297">
    <property type="component" value="Chromosome 6"/>
</dbReference>
<accession>A0ACC2L2X8</accession>
<dbReference type="EMBL" id="CM056814">
    <property type="protein sequence ID" value="KAJ8627685.1"/>
    <property type="molecule type" value="Genomic_DNA"/>
</dbReference>
<comment type="caution">
    <text evidence="1">The sequence shown here is derived from an EMBL/GenBank/DDBJ whole genome shotgun (WGS) entry which is preliminary data.</text>
</comment>
<protein>
    <submittedName>
        <fullName evidence="1">Uncharacterized protein</fullName>
    </submittedName>
</protein>
<reference evidence="1 2" key="1">
    <citation type="journal article" date="2022" name="Hortic Res">
        <title>A haplotype resolved chromosomal level avocado genome allows analysis of novel avocado genes.</title>
        <authorList>
            <person name="Nath O."/>
            <person name="Fletcher S.J."/>
            <person name="Hayward A."/>
            <person name="Shaw L.M."/>
            <person name="Masouleh A.K."/>
            <person name="Furtado A."/>
            <person name="Henry R.J."/>
            <person name="Mitter N."/>
        </authorList>
    </citation>
    <scope>NUCLEOTIDE SEQUENCE [LARGE SCALE GENOMIC DNA]</scope>
    <source>
        <strain evidence="2">cv. Hass</strain>
    </source>
</reference>
<keyword evidence="2" id="KW-1185">Reference proteome</keyword>